<dbReference type="PANTHER" id="PTHR48267">
    <property type="entry name" value="CUPREDOXIN SUPERFAMILY PROTEIN"/>
    <property type="match status" value="1"/>
</dbReference>
<dbReference type="SUPFAM" id="SSF49503">
    <property type="entry name" value="Cupredoxins"/>
    <property type="match status" value="3"/>
</dbReference>
<keyword evidence="2" id="KW-0479">Metal-binding</keyword>
<proteinExistence type="inferred from homology"/>
<dbReference type="InterPro" id="IPR008972">
    <property type="entry name" value="Cupredoxin"/>
</dbReference>
<dbReference type="CDD" id="cd04232">
    <property type="entry name" value="CuRO_1_CueO_FtsP"/>
    <property type="match status" value="1"/>
</dbReference>
<feature type="chain" id="PRO_5035253577" evidence="5">
    <location>
        <begin position="26"/>
        <end position="532"/>
    </location>
</feature>
<protein>
    <submittedName>
        <fullName evidence="8">Multicopper oxidase</fullName>
    </submittedName>
</protein>
<dbReference type="Pfam" id="PF07732">
    <property type="entry name" value="Cu-oxidase_3"/>
    <property type="match status" value="1"/>
</dbReference>
<reference evidence="8" key="2">
    <citation type="submission" date="2020-09" db="EMBL/GenBank/DDBJ databases">
        <authorList>
            <person name="Sun Q."/>
            <person name="Zhou Y."/>
        </authorList>
    </citation>
    <scope>NUCLEOTIDE SEQUENCE</scope>
    <source>
        <strain evidence="8">CGMCC 1.12785</strain>
    </source>
</reference>
<comment type="similarity">
    <text evidence="1">Belongs to the multicopper oxidase family.</text>
</comment>
<feature type="signal peptide" evidence="5">
    <location>
        <begin position="1"/>
        <end position="25"/>
    </location>
</feature>
<dbReference type="AlphaFoldDB" id="A0A8J2XJY4"/>
<dbReference type="GO" id="GO:0016491">
    <property type="term" value="F:oxidoreductase activity"/>
    <property type="evidence" value="ECO:0007669"/>
    <property type="project" value="UniProtKB-KW"/>
</dbReference>
<dbReference type="Gene3D" id="2.60.40.420">
    <property type="entry name" value="Cupredoxins - blue copper proteins"/>
    <property type="match status" value="3"/>
</dbReference>
<dbReference type="InterPro" id="IPR011706">
    <property type="entry name" value="Cu-oxidase_C"/>
</dbReference>
<dbReference type="PROSITE" id="PS00080">
    <property type="entry name" value="MULTICOPPER_OXIDASE2"/>
    <property type="match status" value="1"/>
</dbReference>
<evidence type="ECO:0000256" key="3">
    <source>
        <dbReference type="ARBA" id="ARBA00023002"/>
    </source>
</evidence>
<evidence type="ECO:0000256" key="4">
    <source>
        <dbReference type="SAM" id="MobiDB-lite"/>
    </source>
</evidence>
<dbReference type="EMBL" id="BMFY01000014">
    <property type="protein sequence ID" value="GGA23683.1"/>
    <property type="molecule type" value="Genomic_DNA"/>
</dbReference>
<dbReference type="PROSITE" id="PS51257">
    <property type="entry name" value="PROKAR_LIPOPROTEIN"/>
    <property type="match status" value="1"/>
</dbReference>
<organism evidence="8 9">
    <name type="scientific">Sediminivirga luteola</name>
    <dbReference type="NCBI Taxonomy" id="1774748"/>
    <lineage>
        <taxon>Bacteria</taxon>
        <taxon>Bacillati</taxon>
        <taxon>Actinomycetota</taxon>
        <taxon>Actinomycetes</taxon>
        <taxon>Micrococcales</taxon>
        <taxon>Brevibacteriaceae</taxon>
        <taxon>Sediminivirga</taxon>
    </lineage>
</organism>
<evidence type="ECO:0000313" key="9">
    <source>
        <dbReference type="Proteomes" id="UP000616114"/>
    </source>
</evidence>
<dbReference type="RefSeq" id="WP_188551553.1">
    <property type="nucleotide sequence ID" value="NZ_BMFY01000014.1"/>
</dbReference>
<dbReference type="CDD" id="cd13890">
    <property type="entry name" value="CuRO_3_CueO_FtsP"/>
    <property type="match status" value="1"/>
</dbReference>
<dbReference type="Proteomes" id="UP000616114">
    <property type="component" value="Unassembled WGS sequence"/>
</dbReference>
<sequence length="532" mass="57473">MDLHRRSLLRAGALLPLIPVVPALAACTQEAGPVEGTPRPLPIPELLEPDMDGDVATFTLTAQTGTSEFVPGTTTATWGFNGAYLGPTLLLRRGQPVRVSVRNELPETTTVHWHGIKLPAAADGGPHQPIEPGDSWSAEFTPDQPAMTGWYHPHPHGNTAQQVYRGLAGLLWLQDDDDAAEAGIPSEYGVDDVPLVVQDKRLAEDGELMDASFGTNVGVLGQTIVVNGQVNPLFEAEREVTRFRLVNGSNTRVYGFRFADGRTFAQIASDGGLLAEPFLTDAVHLSPGERAEIVVRLVPGETAQLISAEPRMGSVADPDDVGARDELAILTVTGPPAAADAGAQEDADADRTVPAVTAPEDLGLPAVLAEVPRHRADDAVETRQFRLQGFQINSRAMSMSRIDFAAPVDQLELWQVVNMDPIPHNFHIHNAQFQVHDVDGAEPPPDLAGWKDTVYVEPQRTTRLLVRFERYTDPEVPYMYHCHLLYHEDEGMMGQFTVVDGPGSGEPSAFESPAPDGRRGYGPRSGAAHSGH</sequence>
<dbReference type="Pfam" id="PF07731">
    <property type="entry name" value="Cu-oxidase_2"/>
    <property type="match status" value="1"/>
</dbReference>
<evidence type="ECO:0000259" key="6">
    <source>
        <dbReference type="Pfam" id="PF07731"/>
    </source>
</evidence>
<dbReference type="InterPro" id="IPR045087">
    <property type="entry name" value="Cu-oxidase_fam"/>
</dbReference>
<keyword evidence="3" id="KW-0560">Oxidoreductase</keyword>
<evidence type="ECO:0000256" key="1">
    <source>
        <dbReference type="ARBA" id="ARBA00010609"/>
    </source>
</evidence>
<name>A0A8J2XJY4_9MICO</name>
<evidence type="ECO:0000313" key="8">
    <source>
        <dbReference type="EMBL" id="GGA23683.1"/>
    </source>
</evidence>
<keyword evidence="9" id="KW-1185">Reference proteome</keyword>
<feature type="region of interest" description="Disordered" evidence="4">
    <location>
        <begin position="499"/>
        <end position="532"/>
    </location>
</feature>
<accession>A0A8J2XJY4</accession>
<feature type="domain" description="Plastocyanin-like" evidence="7">
    <location>
        <begin position="63"/>
        <end position="176"/>
    </location>
</feature>
<feature type="domain" description="Plastocyanin-like" evidence="6">
    <location>
        <begin position="384"/>
        <end position="500"/>
    </location>
</feature>
<dbReference type="GO" id="GO:0005507">
    <property type="term" value="F:copper ion binding"/>
    <property type="evidence" value="ECO:0007669"/>
    <property type="project" value="InterPro"/>
</dbReference>
<evidence type="ECO:0000256" key="2">
    <source>
        <dbReference type="ARBA" id="ARBA00022723"/>
    </source>
</evidence>
<dbReference type="InterPro" id="IPR011707">
    <property type="entry name" value="Cu-oxidase-like_N"/>
</dbReference>
<reference evidence="8" key="1">
    <citation type="journal article" date="2014" name="Int. J. Syst. Evol. Microbiol.">
        <title>Complete genome sequence of Corynebacterium casei LMG S-19264T (=DSM 44701T), isolated from a smear-ripened cheese.</title>
        <authorList>
            <consortium name="US DOE Joint Genome Institute (JGI-PGF)"/>
            <person name="Walter F."/>
            <person name="Albersmeier A."/>
            <person name="Kalinowski J."/>
            <person name="Ruckert C."/>
        </authorList>
    </citation>
    <scope>NUCLEOTIDE SEQUENCE</scope>
    <source>
        <strain evidence="8">CGMCC 1.12785</strain>
    </source>
</reference>
<comment type="caution">
    <text evidence="8">The sequence shown here is derived from an EMBL/GenBank/DDBJ whole genome shotgun (WGS) entry which is preliminary data.</text>
</comment>
<gene>
    <name evidence="8" type="ORF">GCM10011333_28390</name>
</gene>
<dbReference type="PANTHER" id="PTHR48267:SF1">
    <property type="entry name" value="BILIRUBIN OXIDASE"/>
    <property type="match status" value="1"/>
</dbReference>
<evidence type="ECO:0000256" key="5">
    <source>
        <dbReference type="SAM" id="SignalP"/>
    </source>
</evidence>
<dbReference type="InterPro" id="IPR002355">
    <property type="entry name" value="Cu_oxidase_Cu_BS"/>
</dbReference>
<evidence type="ECO:0000259" key="7">
    <source>
        <dbReference type="Pfam" id="PF07732"/>
    </source>
</evidence>
<keyword evidence="5" id="KW-0732">Signal</keyword>